<dbReference type="InterPro" id="IPR004140">
    <property type="entry name" value="Exo70"/>
</dbReference>
<feature type="region of interest" description="Disordered" evidence="4">
    <location>
        <begin position="1"/>
        <end position="41"/>
    </location>
</feature>
<comment type="similarity">
    <text evidence="1 3">Belongs to the EXO70 family.</text>
</comment>
<evidence type="ECO:0000313" key="7">
    <source>
        <dbReference type="Proteomes" id="UP000275267"/>
    </source>
</evidence>
<sequence>MADDAGGSKEEHARRAQALQTSEASSGGEVDASDGTLSRASSGVPDEVAALLEGEIWDELDLVRPAGVSVLHEIALRMVRAGCTNHQGALPGVRERSLRCARQFHCPCLSDRWITIMDILTKLADAMKIVVNGVVAKVQGDCPRTPSAAGGVHPLACDAMTCVELLARHRTTLDLILAGGGERDAPVGSLAAGLVAELIAGLERNLEGKLAVACADAGGSRHLFLANNISFILNRAADAGGVASLLGDAWDPDKTLSARDSGRPPAGGRRQRSPTRRPISDGPTPFRSSPQIRLFVYLHNT</sequence>
<dbReference type="EMBL" id="PQIB02000004">
    <property type="protein sequence ID" value="RLN22665.1"/>
    <property type="molecule type" value="Genomic_DNA"/>
</dbReference>
<accession>A0A3L6SKI8</accession>
<keyword evidence="3" id="KW-0653">Protein transport</keyword>
<gene>
    <name evidence="6" type="ORF">C2845_PM07G27260</name>
</gene>
<comment type="function">
    <text evidence="3">Component of the exocyst complex.</text>
</comment>
<evidence type="ECO:0000256" key="1">
    <source>
        <dbReference type="ARBA" id="ARBA00006756"/>
    </source>
</evidence>
<dbReference type="GO" id="GO:0006887">
    <property type="term" value="P:exocytosis"/>
    <property type="evidence" value="ECO:0007669"/>
    <property type="project" value="UniProtKB-KW"/>
</dbReference>
<dbReference type="AlphaFoldDB" id="A0A3L6SKI8"/>
<protein>
    <recommendedName>
        <fullName evidence="3">Exocyst subunit Exo70 family protein</fullName>
    </recommendedName>
</protein>
<dbReference type="STRING" id="4540.A0A3L6SKI8"/>
<evidence type="ECO:0000313" key="6">
    <source>
        <dbReference type="EMBL" id="RLN22665.1"/>
    </source>
</evidence>
<dbReference type="Pfam" id="PF03081">
    <property type="entry name" value="Exo70_C"/>
    <property type="match status" value="1"/>
</dbReference>
<dbReference type="OrthoDB" id="678784at2759"/>
<dbReference type="SUPFAM" id="SSF74788">
    <property type="entry name" value="Cullin repeat-like"/>
    <property type="match status" value="1"/>
</dbReference>
<dbReference type="PANTHER" id="PTHR12542">
    <property type="entry name" value="EXOCYST COMPLEX PROTEIN EXO70"/>
    <property type="match status" value="1"/>
</dbReference>
<keyword evidence="3" id="KW-0268">Exocytosis</keyword>
<dbReference type="GO" id="GO:0000145">
    <property type="term" value="C:exocyst"/>
    <property type="evidence" value="ECO:0007669"/>
    <property type="project" value="InterPro"/>
</dbReference>
<dbReference type="InterPro" id="IPR016159">
    <property type="entry name" value="Cullin_repeat-like_dom_sf"/>
</dbReference>
<evidence type="ECO:0000256" key="3">
    <source>
        <dbReference type="RuleBase" id="RU365026"/>
    </source>
</evidence>
<feature type="compositionally biased region" description="Basic and acidic residues" evidence="4">
    <location>
        <begin position="1"/>
        <end position="14"/>
    </location>
</feature>
<comment type="caution">
    <text evidence="6">The sequence shown here is derived from an EMBL/GenBank/DDBJ whole genome shotgun (WGS) entry which is preliminary data.</text>
</comment>
<evidence type="ECO:0000256" key="2">
    <source>
        <dbReference type="ARBA" id="ARBA00022448"/>
    </source>
</evidence>
<dbReference type="Proteomes" id="UP000275267">
    <property type="component" value="Unassembled WGS sequence"/>
</dbReference>
<dbReference type="Gene3D" id="1.20.1280.170">
    <property type="entry name" value="Exocyst complex component Exo70"/>
    <property type="match status" value="1"/>
</dbReference>
<organism evidence="6 7">
    <name type="scientific">Panicum miliaceum</name>
    <name type="common">Proso millet</name>
    <name type="synonym">Broomcorn millet</name>
    <dbReference type="NCBI Taxonomy" id="4540"/>
    <lineage>
        <taxon>Eukaryota</taxon>
        <taxon>Viridiplantae</taxon>
        <taxon>Streptophyta</taxon>
        <taxon>Embryophyta</taxon>
        <taxon>Tracheophyta</taxon>
        <taxon>Spermatophyta</taxon>
        <taxon>Magnoliopsida</taxon>
        <taxon>Liliopsida</taxon>
        <taxon>Poales</taxon>
        <taxon>Poaceae</taxon>
        <taxon>PACMAD clade</taxon>
        <taxon>Panicoideae</taxon>
        <taxon>Panicodae</taxon>
        <taxon>Paniceae</taxon>
        <taxon>Panicinae</taxon>
        <taxon>Panicum</taxon>
        <taxon>Panicum sect. Panicum</taxon>
    </lineage>
</organism>
<proteinExistence type="inferred from homology"/>
<evidence type="ECO:0000256" key="4">
    <source>
        <dbReference type="SAM" id="MobiDB-lite"/>
    </source>
</evidence>
<dbReference type="GO" id="GO:0005546">
    <property type="term" value="F:phosphatidylinositol-4,5-bisphosphate binding"/>
    <property type="evidence" value="ECO:0007669"/>
    <property type="project" value="InterPro"/>
</dbReference>
<dbReference type="PANTHER" id="PTHR12542:SF114">
    <property type="entry name" value="EXOCYST SUBUNIT EXO70 FAMILY PROTEIN"/>
    <property type="match status" value="1"/>
</dbReference>
<evidence type="ECO:0000259" key="5">
    <source>
        <dbReference type="Pfam" id="PF03081"/>
    </source>
</evidence>
<feature type="domain" description="Exocyst complex subunit Exo70 C-terminal" evidence="5">
    <location>
        <begin position="116"/>
        <end position="250"/>
    </location>
</feature>
<dbReference type="InterPro" id="IPR046364">
    <property type="entry name" value="Exo70_C"/>
</dbReference>
<keyword evidence="2 3" id="KW-0813">Transport</keyword>
<name>A0A3L6SKI8_PANMI</name>
<feature type="region of interest" description="Disordered" evidence="4">
    <location>
        <begin position="254"/>
        <end position="288"/>
    </location>
</feature>
<reference evidence="7" key="1">
    <citation type="journal article" date="2019" name="Nat. Commun.">
        <title>The genome of broomcorn millet.</title>
        <authorList>
            <person name="Zou C."/>
            <person name="Miki D."/>
            <person name="Li D."/>
            <person name="Tang Q."/>
            <person name="Xiao L."/>
            <person name="Rajput S."/>
            <person name="Deng P."/>
            <person name="Jia W."/>
            <person name="Huang R."/>
            <person name="Zhang M."/>
            <person name="Sun Y."/>
            <person name="Hu J."/>
            <person name="Fu X."/>
            <person name="Schnable P.S."/>
            <person name="Li F."/>
            <person name="Zhang H."/>
            <person name="Feng B."/>
            <person name="Zhu X."/>
            <person name="Liu R."/>
            <person name="Schnable J.C."/>
            <person name="Zhu J.-K."/>
            <person name="Zhang H."/>
        </authorList>
    </citation>
    <scope>NUCLEOTIDE SEQUENCE [LARGE SCALE GENOMIC DNA]</scope>
</reference>
<keyword evidence="7" id="KW-1185">Reference proteome</keyword>
<dbReference type="GO" id="GO:0015031">
    <property type="term" value="P:protein transport"/>
    <property type="evidence" value="ECO:0007669"/>
    <property type="project" value="UniProtKB-KW"/>
</dbReference>